<sequence>MTTAEPAELERARMVAHRSAVQGLTARAPISGVGVLDVGLHDAPASSADIALAVRTGDPRAAEDPSLVRVLSVRGAPHLHRRADLPRLRDALRPRDDRDLLALLGGHGPAFVESTVDTLAMVDEVVELMRARFPGERASKGELSGAISPHLPPPARPWCEGCGSAHVIEGLFRVGTLLAGIEFEWRDRRLSFLPPSTMDSQGGDAALVRAFVHYAGPVHEDDLRTWLVAGAVPQKPPWTPHGWADVRAESEPVRVDGNRLTMAPGALAAAEKAPAPPAALLLAPRDPYLLGHRTLLVPDRALAGQVWRSPVSAGAVLLDGEVAGTWRPRASGSKITLTVQTVHPFPPDVRHDLEEQAQLIAETRGAGAAAVVWE</sequence>
<accession>A0A4Q7L266</accession>
<reference evidence="1 2" key="1">
    <citation type="submission" date="2019-02" db="EMBL/GenBank/DDBJ databases">
        <title>Genomic Encyclopedia of Type Strains, Phase IV (KMG-IV): sequencing the most valuable type-strain genomes for metagenomic binning, comparative biology and taxonomic classification.</title>
        <authorList>
            <person name="Goeker M."/>
        </authorList>
    </citation>
    <scope>NUCLEOTIDE SEQUENCE [LARGE SCALE GENOMIC DNA]</scope>
    <source>
        <strain evidence="1 2">DSM 101727</strain>
    </source>
</reference>
<dbReference type="PANTHER" id="PTHR38479:SF2">
    <property type="entry name" value="WINGED HELIX DNA-BINDING DOMAIN-CONTAINING PROTEIN"/>
    <property type="match status" value="1"/>
</dbReference>
<dbReference type="PANTHER" id="PTHR38479">
    <property type="entry name" value="LMO0824 PROTEIN"/>
    <property type="match status" value="1"/>
</dbReference>
<protein>
    <submittedName>
        <fullName evidence="1">Winged helix DNA-binding protein</fullName>
    </submittedName>
</protein>
<keyword evidence="1" id="KW-0238">DNA-binding</keyword>
<proteinExistence type="predicted"/>
<evidence type="ECO:0000313" key="2">
    <source>
        <dbReference type="Proteomes" id="UP000294257"/>
    </source>
</evidence>
<gene>
    <name evidence="1" type="ORF">EV193_102154</name>
</gene>
<dbReference type="EMBL" id="SGWQ01000002">
    <property type="protein sequence ID" value="RZS43176.1"/>
    <property type="molecule type" value="Genomic_DNA"/>
</dbReference>
<evidence type="ECO:0000313" key="1">
    <source>
        <dbReference type="EMBL" id="RZS43176.1"/>
    </source>
</evidence>
<dbReference type="InterPro" id="IPR009351">
    <property type="entry name" value="AlkZ-like"/>
</dbReference>
<dbReference type="OrthoDB" id="9148135at2"/>
<name>A0A4Q7L266_9PSEU</name>
<dbReference type="AlphaFoldDB" id="A0A4Q7L266"/>
<dbReference type="RefSeq" id="WP_130343060.1">
    <property type="nucleotide sequence ID" value="NZ_SGWQ01000002.1"/>
</dbReference>
<organism evidence="1 2">
    <name type="scientific">Herbihabitans rhizosphaerae</name>
    <dbReference type="NCBI Taxonomy" id="1872711"/>
    <lineage>
        <taxon>Bacteria</taxon>
        <taxon>Bacillati</taxon>
        <taxon>Actinomycetota</taxon>
        <taxon>Actinomycetes</taxon>
        <taxon>Pseudonocardiales</taxon>
        <taxon>Pseudonocardiaceae</taxon>
        <taxon>Herbihabitans</taxon>
    </lineage>
</organism>
<dbReference type="Proteomes" id="UP000294257">
    <property type="component" value="Unassembled WGS sequence"/>
</dbReference>
<keyword evidence="2" id="KW-1185">Reference proteome</keyword>
<comment type="caution">
    <text evidence="1">The sequence shown here is derived from an EMBL/GenBank/DDBJ whole genome shotgun (WGS) entry which is preliminary data.</text>
</comment>
<dbReference type="GO" id="GO:0003677">
    <property type="term" value="F:DNA binding"/>
    <property type="evidence" value="ECO:0007669"/>
    <property type="project" value="UniProtKB-KW"/>
</dbReference>
<dbReference type="Pfam" id="PF06224">
    <property type="entry name" value="AlkZ-like"/>
    <property type="match status" value="1"/>
</dbReference>